<dbReference type="STRING" id="1121393.SAMN02745216_04899"/>
<proteinExistence type="predicted"/>
<reference evidence="2" key="1">
    <citation type="submission" date="2016-11" db="EMBL/GenBank/DDBJ databases">
        <authorList>
            <person name="Varghese N."/>
            <person name="Submissions S."/>
        </authorList>
    </citation>
    <scope>NUCLEOTIDE SEQUENCE [LARGE SCALE GENOMIC DNA]</scope>
    <source>
        <strain evidence="2">DSM 16219</strain>
    </source>
</reference>
<dbReference type="Proteomes" id="UP000183994">
    <property type="component" value="Unassembled WGS sequence"/>
</dbReference>
<protein>
    <submittedName>
        <fullName evidence="1">Uncharacterized protein</fullName>
    </submittedName>
</protein>
<evidence type="ECO:0000313" key="2">
    <source>
        <dbReference type="Proteomes" id="UP000183994"/>
    </source>
</evidence>
<evidence type="ECO:0000313" key="1">
    <source>
        <dbReference type="EMBL" id="SHL25405.1"/>
    </source>
</evidence>
<name>A0A1M6Z4Y4_9BACT</name>
<accession>A0A1M6Z4Y4</accession>
<dbReference type="AlphaFoldDB" id="A0A1M6Z4Y4"/>
<dbReference type="OrthoDB" id="570111at2"/>
<organism evidence="1 2">
    <name type="scientific">Desulfatibacillum alkenivorans DSM 16219</name>
    <dbReference type="NCBI Taxonomy" id="1121393"/>
    <lineage>
        <taxon>Bacteria</taxon>
        <taxon>Pseudomonadati</taxon>
        <taxon>Thermodesulfobacteriota</taxon>
        <taxon>Desulfobacteria</taxon>
        <taxon>Desulfobacterales</taxon>
        <taxon>Desulfatibacillaceae</taxon>
        <taxon>Desulfatibacillum</taxon>
    </lineage>
</organism>
<sequence>MAKTSKNQSPDLGPLLRVQFMNNENRGVDVSFNYQGAHFGPLEDGKEYDLPEKVVQHLNSLSTPRMEYRSDPATGQMKSVNIGSVHRFSCHPVSVPQAAV</sequence>
<keyword evidence="2" id="KW-1185">Reference proteome</keyword>
<gene>
    <name evidence="1" type="ORF">SAMN02745216_04899</name>
</gene>
<dbReference type="EMBL" id="FQZU01000055">
    <property type="protein sequence ID" value="SHL25405.1"/>
    <property type="molecule type" value="Genomic_DNA"/>
</dbReference>
<dbReference type="RefSeq" id="WP_073478879.1">
    <property type="nucleotide sequence ID" value="NZ_FQZU01000055.1"/>
</dbReference>